<comment type="caution">
    <text evidence="7">The sequence shown here is derived from an EMBL/GenBank/DDBJ whole genome shotgun (WGS) entry which is preliminary data.</text>
</comment>
<proteinExistence type="inferred from homology"/>
<dbReference type="Gene3D" id="3.90.1150.10">
    <property type="entry name" value="Aspartate Aminotransferase, domain 1"/>
    <property type="match status" value="1"/>
</dbReference>
<dbReference type="Pfam" id="PF00155">
    <property type="entry name" value="Aminotran_1_2"/>
    <property type="match status" value="1"/>
</dbReference>
<feature type="domain" description="Aminotransferase class I/classII large" evidence="6">
    <location>
        <begin position="42"/>
        <end position="377"/>
    </location>
</feature>
<dbReference type="PANTHER" id="PTHR43525">
    <property type="entry name" value="PROTEIN MALY"/>
    <property type="match status" value="1"/>
</dbReference>
<dbReference type="GO" id="GO:0047804">
    <property type="term" value="F:cysteine-S-conjugate beta-lyase activity"/>
    <property type="evidence" value="ECO:0007669"/>
    <property type="project" value="UniProtKB-EC"/>
</dbReference>
<protein>
    <recommendedName>
        <fullName evidence="2">cysteine-S-conjugate beta-lyase</fullName>
        <ecNumber evidence="2">4.4.1.13</ecNumber>
    </recommendedName>
</protein>
<dbReference type="SUPFAM" id="SSF53383">
    <property type="entry name" value="PLP-dependent transferases"/>
    <property type="match status" value="1"/>
</dbReference>
<gene>
    <name evidence="7" type="ORF">HNR14_003445</name>
</gene>
<dbReference type="InterPro" id="IPR004839">
    <property type="entry name" value="Aminotransferase_I/II_large"/>
</dbReference>
<dbReference type="EC" id="4.4.1.13" evidence="2"/>
<keyword evidence="4 7" id="KW-0456">Lyase</keyword>
<evidence type="ECO:0000256" key="2">
    <source>
        <dbReference type="ARBA" id="ARBA00012224"/>
    </source>
</evidence>
<evidence type="ECO:0000313" key="8">
    <source>
        <dbReference type="Proteomes" id="UP000521075"/>
    </source>
</evidence>
<dbReference type="InterPro" id="IPR015422">
    <property type="entry name" value="PyrdxlP-dep_Trfase_small"/>
</dbReference>
<dbReference type="CDD" id="cd00609">
    <property type="entry name" value="AAT_like"/>
    <property type="match status" value="1"/>
</dbReference>
<dbReference type="GO" id="GO:0030170">
    <property type="term" value="F:pyridoxal phosphate binding"/>
    <property type="evidence" value="ECO:0007669"/>
    <property type="project" value="InterPro"/>
</dbReference>
<sequence length="397" mass="42223">MSFGPARPLEQLYATRSSIKWRRYPADVLPVFVAEMDFDVEPAVLDRVAETLRNSDTGYLDSAGPLAPAFARFAHDSWGWQVDTDWVHLATDVTVGVVEALRLALPEAGGRVVLTPPVYPPFFEMIEEADAIAVTVPLLEHEDWALDLAGIEAAFAAGVDALLLCNPQNPTGRCHSLVALQALARLAAAYDVFVVSDEVHAPLAHPGTVFTPFAPVARAAGARAVTVTSASKAWNLAGLKCAVVVAAEERSAALLTRLPEELAARTSILGLHANVAALSCLDWRDGLLDLLVANVRLLEAELAVHAPSVTAIRPDAGYLVWLDFRATGLGDEPARVLIDEGRVALNSGLAFGEPGRGFARLNLACDPSTVVEAVRRIAATVDARATRTSAPVLARAV</sequence>
<evidence type="ECO:0000256" key="3">
    <source>
        <dbReference type="ARBA" id="ARBA00022898"/>
    </source>
</evidence>
<dbReference type="Gene3D" id="3.40.640.10">
    <property type="entry name" value="Type I PLP-dependent aspartate aminotransferase-like (Major domain)"/>
    <property type="match status" value="1"/>
</dbReference>
<evidence type="ECO:0000259" key="6">
    <source>
        <dbReference type="Pfam" id="PF00155"/>
    </source>
</evidence>
<reference evidence="7 8" key="1">
    <citation type="submission" date="2020-07" db="EMBL/GenBank/DDBJ databases">
        <title>Sequencing the genomes of 1000 actinobacteria strains.</title>
        <authorList>
            <person name="Klenk H.-P."/>
        </authorList>
    </citation>
    <scope>NUCLEOTIDE SEQUENCE [LARGE SCALE GENOMIC DNA]</scope>
    <source>
        <strain evidence="7 8">DSM 15166</strain>
    </source>
</reference>
<evidence type="ECO:0000256" key="1">
    <source>
        <dbReference type="ARBA" id="ARBA00001933"/>
    </source>
</evidence>
<keyword evidence="3" id="KW-0663">Pyridoxal phosphate</keyword>
<dbReference type="AlphaFoldDB" id="A0A853DWL1"/>
<dbReference type="Proteomes" id="UP000521075">
    <property type="component" value="Unassembled WGS sequence"/>
</dbReference>
<name>A0A853DWL1_9MICO</name>
<dbReference type="InterPro" id="IPR051798">
    <property type="entry name" value="Class-II_PLP-Dep_Aminotrans"/>
</dbReference>
<comment type="cofactor">
    <cofactor evidence="1">
        <name>pyridoxal 5'-phosphate</name>
        <dbReference type="ChEBI" id="CHEBI:597326"/>
    </cofactor>
</comment>
<dbReference type="PANTHER" id="PTHR43525:SF2">
    <property type="entry name" value="CYSTATHIONINE BETA-LYASE-RELATED"/>
    <property type="match status" value="1"/>
</dbReference>
<dbReference type="RefSeq" id="WP_179701991.1">
    <property type="nucleotide sequence ID" value="NZ_BAAAHA010000002.1"/>
</dbReference>
<evidence type="ECO:0000313" key="7">
    <source>
        <dbReference type="EMBL" id="NYK11564.1"/>
    </source>
</evidence>
<dbReference type="InterPro" id="IPR015424">
    <property type="entry name" value="PyrdxlP-dep_Trfase"/>
</dbReference>
<comment type="similarity">
    <text evidence="5">Belongs to the class-II pyridoxal-phosphate-dependent aminotransferase family. MalY/PatB cystathionine beta-lyase subfamily.</text>
</comment>
<evidence type="ECO:0000256" key="4">
    <source>
        <dbReference type="ARBA" id="ARBA00023239"/>
    </source>
</evidence>
<dbReference type="InterPro" id="IPR015421">
    <property type="entry name" value="PyrdxlP-dep_Trfase_major"/>
</dbReference>
<evidence type="ECO:0000256" key="5">
    <source>
        <dbReference type="ARBA" id="ARBA00037974"/>
    </source>
</evidence>
<organism evidence="7 8">
    <name type="scientific">Leifsonia naganoensis</name>
    <dbReference type="NCBI Taxonomy" id="150025"/>
    <lineage>
        <taxon>Bacteria</taxon>
        <taxon>Bacillati</taxon>
        <taxon>Actinomycetota</taxon>
        <taxon>Actinomycetes</taxon>
        <taxon>Micrococcales</taxon>
        <taxon>Microbacteriaceae</taxon>
        <taxon>Leifsonia</taxon>
    </lineage>
</organism>
<keyword evidence="8" id="KW-1185">Reference proteome</keyword>
<dbReference type="EMBL" id="JACCHJ010000001">
    <property type="protein sequence ID" value="NYK11564.1"/>
    <property type="molecule type" value="Genomic_DNA"/>
</dbReference>
<accession>A0A853DWL1</accession>